<dbReference type="AlphaFoldDB" id="A0A9P1GPU5"/>
<comment type="caution">
    <text evidence="1">The sequence shown here is derived from an EMBL/GenBank/DDBJ whole genome shotgun (WGS) entry which is preliminary data.</text>
</comment>
<evidence type="ECO:0000313" key="2">
    <source>
        <dbReference type="EMBL" id="CAL1172212.1"/>
    </source>
</evidence>
<reference evidence="2" key="2">
    <citation type="submission" date="2024-04" db="EMBL/GenBank/DDBJ databases">
        <authorList>
            <person name="Chen Y."/>
            <person name="Shah S."/>
            <person name="Dougan E. K."/>
            <person name="Thang M."/>
            <person name="Chan C."/>
        </authorList>
    </citation>
    <scope>NUCLEOTIDE SEQUENCE [LARGE SCALE GENOMIC DNA]</scope>
</reference>
<dbReference type="EMBL" id="CAMXCT030006716">
    <property type="protein sequence ID" value="CAL4806149.1"/>
    <property type="molecule type" value="Genomic_DNA"/>
</dbReference>
<accession>A0A9P1GPU5</accession>
<organism evidence="1">
    <name type="scientific">Cladocopium goreaui</name>
    <dbReference type="NCBI Taxonomy" id="2562237"/>
    <lineage>
        <taxon>Eukaryota</taxon>
        <taxon>Sar</taxon>
        <taxon>Alveolata</taxon>
        <taxon>Dinophyceae</taxon>
        <taxon>Suessiales</taxon>
        <taxon>Symbiodiniaceae</taxon>
        <taxon>Cladocopium</taxon>
    </lineage>
</organism>
<name>A0A9P1GPU5_9DINO</name>
<keyword evidence="3" id="KW-1185">Reference proteome</keyword>
<dbReference type="EMBL" id="CAMXCT020006716">
    <property type="protein sequence ID" value="CAL1172212.1"/>
    <property type="molecule type" value="Genomic_DNA"/>
</dbReference>
<evidence type="ECO:0000313" key="1">
    <source>
        <dbReference type="EMBL" id="CAI4018837.1"/>
    </source>
</evidence>
<gene>
    <name evidence="1" type="ORF">C1SCF055_LOCUS43372</name>
</gene>
<dbReference type="OrthoDB" id="426540at2759"/>
<reference evidence="1" key="1">
    <citation type="submission" date="2022-10" db="EMBL/GenBank/DDBJ databases">
        <authorList>
            <person name="Chen Y."/>
            <person name="Dougan E. K."/>
            <person name="Chan C."/>
            <person name="Rhodes N."/>
            <person name="Thang M."/>
        </authorList>
    </citation>
    <scope>NUCLEOTIDE SEQUENCE</scope>
</reference>
<sequence length="569" mass="64143">MARKQTFPLLIQDTSDSDNQLALFGFLQNILKDLSQVSTVNGLWGVSPRHVDLSFPSAFNKAIVGNRPDFRAFEPVKNFHEGTGMVARSDQEMKDPDLSRGALEDSKLVLRNEIRRTYSVVMQAAGLDPSHQSSWELMLRCFPCNVLPFPEEHLLSHHYFAREFLFDRGDLEGHRFGDPLTAATYNRIVNEIDGEVAVDASGAYDRKADVSQGLAEKRRQRARRFVQDALDRWDKILRASHMEWIDDAERIATSFLGSVTDVIVMAPVTMTDDIWAKLVTAKRLWGMFFALDNAAEYGHWVVDDKAKNIFRNNFNTALSEQGTLRMLKQIHSKELRAHFHPTELFKGELGKVSWEAARDLVVPVYEAMNSGGEFLSQVSPMLGVYNCYNCAKSPKGEPQQISDPLTVFEFLNFSKRYSQSDVESSFNPEDYMPVASYSPSLIMADHATTEQNYRAALDFAKSKGISKERLQQAVRKEQVFVVKFTYEPMNNGMYAGHGLVKRMLPEYGKWLTSLLTAKPDLKAPDGLTSSTPILESTRQVFVHNTLNPVDDCGPNSALPVCGHSTCKLM</sequence>
<protein>
    <submittedName>
        <fullName evidence="1">Uncharacterized protein</fullName>
    </submittedName>
</protein>
<evidence type="ECO:0000313" key="3">
    <source>
        <dbReference type="Proteomes" id="UP001152797"/>
    </source>
</evidence>
<dbReference type="Proteomes" id="UP001152797">
    <property type="component" value="Unassembled WGS sequence"/>
</dbReference>
<proteinExistence type="predicted"/>
<dbReference type="EMBL" id="CAMXCT010006716">
    <property type="protein sequence ID" value="CAI4018837.1"/>
    <property type="molecule type" value="Genomic_DNA"/>
</dbReference>